<keyword evidence="6" id="KW-0862">Zinc</keyword>
<keyword evidence="3" id="KW-0227">DNA damage</keyword>
<dbReference type="PROSITE" id="PS50966">
    <property type="entry name" value="ZF_SWIM"/>
    <property type="match status" value="1"/>
</dbReference>
<evidence type="ECO:0000256" key="3">
    <source>
        <dbReference type="ARBA" id="ARBA00022763"/>
    </source>
</evidence>
<keyword evidence="9" id="KW-1185">Reference proteome</keyword>
<evidence type="ECO:0000259" key="7">
    <source>
        <dbReference type="PROSITE" id="PS50966"/>
    </source>
</evidence>
<evidence type="ECO:0000313" key="8">
    <source>
        <dbReference type="EMBL" id="KAF3421128.1"/>
    </source>
</evidence>
<evidence type="ECO:0000256" key="4">
    <source>
        <dbReference type="ARBA" id="ARBA00023204"/>
    </source>
</evidence>
<dbReference type="InterPro" id="IPR003021">
    <property type="entry name" value="Rad1_Rec1_Rad17"/>
</dbReference>
<dbReference type="EMBL" id="WNWW01000886">
    <property type="protein sequence ID" value="KAF3421128.1"/>
    <property type="molecule type" value="Genomic_DNA"/>
</dbReference>
<organism evidence="8 9">
    <name type="scientific">Frieseomelitta varia</name>
    <dbReference type="NCBI Taxonomy" id="561572"/>
    <lineage>
        <taxon>Eukaryota</taxon>
        <taxon>Metazoa</taxon>
        <taxon>Ecdysozoa</taxon>
        <taxon>Arthropoda</taxon>
        <taxon>Hexapoda</taxon>
        <taxon>Insecta</taxon>
        <taxon>Pterygota</taxon>
        <taxon>Neoptera</taxon>
        <taxon>Endopterygota</taxon>
        <taxon>Hymenoptera</taxon>
        <taxon>Apocrita</taxon>
        <taxon>Aculeata</taxon>
        <taxon>Apoidea</taxon>
        <taxon>Anthophila</taxon>
        <taxon>Apidae</taxon>
        <taxon>Frieseomelitta</taxon>
    </lineage>
</organism>
<evidence type="ECO:0000256" key="2">
    <source>
        <dbReference type="ARBA" id="ARBA00010991"/>
    </source>
</evidence>
<dbReference type="GO" id="GO:0006281">
    <property type="term" value="P:DNA repair"/>
    <property type="evidence" value="ECO:0007669"/>
    <property type="project" value="UniProtKB-KW"/>
</dbReference>
<protein>
    <recommendedName>
        <fullName evidence="7">SWIM-type domain-containing protein</fullName>
    </recommendedName>
</protein>
<reference evidence="8" key="1">
    <citation type="submission" date="2019-11" db="EMBL/GenBank/DDBJ databases">
        <title>The nuclear and mitochondrial genomes of Frieseomelitta varia - a highly eusocial stingless bee (Meliponini) with a permanently sterile worker caste.</title>
        <authorList>
            <person name="Freitas F.C.P."/>
            <person name="Lourenco A.P."/>
            <person name="Nunes F.M.F."/>
            <person name="Paschoal A.R."/>
            <person name="Abreu F.C.P."/>
            <person name="Barbin F.O."/>
            <person name="Bataglia L."/>
            <person name="Cardoso-Junior C.A.M."/>
            <person name="Cervoni M.S."/>
            <person name="Silva S.R."/>
            <person name="Dalarmi F."/>
            <person name="Del Lama M.A."/>
            <person name="Depintor T.S."/>
            <person name="Ferreira K.M."/>
            <person name="Goria P.S."/>
            <person name="Jaskot M.C."/>
            <person name="Lago D.C."/>
            <person name="Luna-Lucena D."/>
            <person name="Moda L.M."/>
            <person name="Nascimento L."/>
            <person name="Pedrino M."/>
            <person name="Rabico F.O."/>
            <person name="Sanches F.C."/>
            <person name="Santos D.E."/>
            <person name="Santos C.G."/>
            <person name="Vieira J."/>
            <person name="Lopes T.F."/>
            <person name="Barchuk A.R."/>
            <person name="Hartfelder K."/>
            <person name="Simoes Z.L.P."/>
            <person name="Bitondi M.M.G."/>
            <person name="Pinheiro D.G."/>
        </authorList>
    </citation>
    <scope>NUCLEOTIDE SEQUENCE</scope>
    <source>
        <strain evidence="8">USP_RPSP 00005682</strain>
        <tissue evidence="8">Whole individual</tissue>
    </source>
</reference>
<dbReference type="Pfam" id="PF02144">
    <property type="entry name" value="Rad1"/>
    <property type="match status" value="1"/>
</dbReference>
<proteinExistence type="inferred from homology"/>
<evidence type="ECO:0000256" key="6">
    <source>
        <dbReference type="PROSITE-ProRule" id="PRU00325"/>
    </source>
</evidence>
<dbReference type="PANTHER" id="PTHR10870">
    <property type="entry name" value="CELL CYCLE CHECKPOINT PROTEIN RAD1"/>
    <property type="match status" value="1"/>
</dbReference>
<gene>
    <name evidence="8" type="ORF">E2986_08723</name>
</gene>
<dbReference type="SUPFAM" id="SSF55979">
    <property type="entry name" value="DNA clamp"/>
    <property type="match status" value="1"/>
</dbReference>
<dbReference type="Gene3D" id="3.70.10.10">
    <property type="match status" value="1"/>
</dbReference>
<dbReference type="GO" id="GO:0000077">
    <property type="term" value="P:DNA damage checkpoint signaling"/>
    <property type="evidence" value="ECO:0007669"/>
    <property type="project" value="InterPro"/>
</dbReference>
<dbReference type="InterPro" id="IPR003011">
    <property type="entry name" value="Cell_cycle_checkpoint_Rad1"/>
</dbReference>
<dbReference type="PANTHER" id="PTHR10870:SF0">
    <property type="entry name" value="CELL CYCLE CHECKPOINT PROTEIN RAD1"/>
    <property type="match status" value="1"/>
</dbReference>
<keyword evidence="6" id="KW-0863">Zinc-finger</keyword>
<dbReference type="AlphaFoldDB" id="A0A833S5Z5"/>
<dbReference type="GO" id="GO:0030896">
    <property type="term" value="C:checkpoint clamp complex"/>
    <property type="evidence" value="ECO:0007669"/>
    <property type="project" value="TreeGrafter"/>
</dbReference>
<dbReference type="PRINTS" id="PR01245">
    <property type="entry name" value="RAD1REC1"/>
</dbReference>
<dbReference type="InterPro" id="IPR007527">
    <property type="entry name" value="Znf_SWIM"/>
</dbReference>
<keyword evidence="5" id="KW-0539">Nucleus</keyword>
<name>A0A833S5Z5_9HYME</name>
<evidence type="ECO:0000313" key="9">
    <source>
        <dbReference type="Proteomes" id="UP000655588"/>
    </source>
</evidence>
<evidence type="ECO:0000256" key="1">
    <source>
        <dbReference type="ARBA" id="ARBA00004123"/>
    </source>
</evidence>
<dbReference type="PRINTS" id="PR01246">
    <property type="entry name" value="RAD1REPAIR"/>
</dbReference>
<accession>A0A833S5Z5</accession>
<dbReference type="GO" id="GO:0008270">
    <property type="term" value="F:zinc ion binding"/>
    <property type="evidence" value="ECO:0007669"/>
    <property type="project" value="UniProtKB-KW"/>
</dbReference>
<keyword evidence="4" id="KW-0234">DNA repair</keyword>
<comment type="subcellular location">
    <subcellularLocation>
        <location evidence="1">Nucleus</location>
    </subcellularLocation>
</comment>
<dbReference type="Proteomes" id="UP000655588">
    <property type="component" value="Unassembled WGS sequence"/>
</dbReference>
<dbReference type="InterPro" id="IPR046938">
    <property type="entry name" value="DNA_clamp_sf"/>
</dbReference>
<evidence type="ECO:0000256" key="5">
    <source>
        <dbReference type="ARBA" id="ARBA00023242"/>
    </source>
</evidence>
<sequence length="381" mass="42652">MTLVLDNVLLNLYNIFGGVFEKALELYEGKRITYIFPSKTVGAPPHSDRNKARYLIQVKGLSGATYTLFPDINYCHCASFRCQVLNDRSLFTCKHVLAVWLTAFQIKNMYSEGNYKLVAKLGNLKTIVLLLKAINFQESATCFGTKNGLKLTVEDAKCMQASAYIAVDVFQVFDLKEDVIFRINLDILVECLCMFWSNINTHASSVTLHLFYEGDGHPLSILIEEDGIITDCSLKTQTPDELLDFHLEPENVVNKVVLQTELLKDILSELDTTSDLIELLLSPSPPFFRISTAGLAGICHIELPHNGELVDNFQCLSTTTSSYKLSHIKPAIKALSCANKVSLRTDTCGLLSFQYMVKTDEGHVCYIEYYISPVIDPDEGD</sequence>
<dbReference type="CDD" id="cd00577">
    <property type="entry name" value="PCNA"/>
    <property type="match status" value="1"/>
</dbReference>
<comment type="caution">
    <text evidence="8">The sequence shown here is derived from an EMBL/GenBank/DDBJ whole genome shotgun (WGS) entry which is preliminary data.</text>
</comment>
<feature type="domain" description="SWIM-type" evidence="7">
    <location>
        <begin position="66"/>
        <end position="104"/>
    </location>
</feature>
<comment type="similarity">
    <text evidence="2">Belongs to the rad1 family.</text>
</comment>
<keyword evidence="6" id="KW-0479">Metal-binding</keyword>